<organism evidence="1 2">
    <name type="scientific">Hoyosella rhizosphaerae</name>
    <dbReference type="NCBI Taxonomy" id="1755582"/>
    <lineage>
        <taxon>Bacteria</taxon>
        <taxon>Bacillati</taxon>
        <taxon>Actinomycetota</taxon>
        <taxon>Actinomycetes</taxon>
        <taxon>Mycobacteriales</taxon>
        <taxon>Hoyosellaceae</taxon>
        <taxon>Hoyosella</taxon>
    </lineage>
</organism>
<protein>
    <submittedName>
        <fullName evidence="1">Uncharacterized protein</fullName>
    </submittedName>
</protein>
<gene>
    <name evidence="1" type="ORF">GCM10011410_14350</name>
</gene>
<keyword evidence="2" id="KW-1185">Reference proteome</keyword>
<reference evidence="1" key="1">
    <citation type="journal article" date="2014" name="Int. J. Syst. Evol. Microbiol.">
        <title>Complete genome sequence of Corynebacterium casei LMG S-19264T (=DSM 44701T), isolated from a smear-ripened cheese.</title>
        <authorList>
            <consortium name="US DOE Joint Genome Institute (JGI-PGF)"/>
            <person name="Walter F."/>
            <person name="Albersmeier A."/>
            <person name="Kalinowski J."/>
            <person name="Ruckert C."/>
        </authorList>
    </citation>
    <scope>NUCLEOTIDE SEQUENCE</scope>
    <source>
        <strain evidence="1">CGMCC 1.15478</strain>
    </source>
</reference>
<reference evidence="1" key="2">
    <citation type="submission" date="2020-09" db="EMBL/GenBank/DDBJ databases">
        <authorList>
            <person name="Sun Q."/>
            <person name="Zhou Y."/>
        </authorList>
    </citation>
    <scope>NUCLEOTIDE SEQUENCE</scope>
    <source>
        <strain evidence="1">CGMCC 1.15478</strain>
    </source>
</reference>
<comment type="caution">
    <text evidence="1">The sequence shown here is derived from an EMBL/GenBank/DDBJ whole genome shotgun (WGS) entry which is preliminary data.</text>
</comment>
<sequence>MAKRRLIQFIERDQLRQHLVVRRRNACLLVSRTPAHTAIANARMPGKRIPNIPVTECPNLFSGTVRKVCNRLKRAMRDNTSSPLC</sequence>
<accession>A0A916XD69</accession>
<evidence type="ECO:0000313" key="2">
    <source>
        <dbReference type="Proteomes" id="UP000641514"/>
    </source>
</evidence>
<name>A0A916XD69_9ACTN</name>
<dbReference type="Proteomes" id="UP000641514">
    <property type="component" value="Unassembled WGS sequence"/>
</dbReference>
<evidence type="ECO:0000313" key="1">
    <source>
        <dbReference type="EMBL" id="GGC63051.1"/>
    </source>
</evidence>
<dbReference type="EMBL" id="BMJH01000001">
    <property type="protein sequence ID" value="GGC63051.1"/>
    <property type="molecule type" value="Genomic_DNA"/>
</dbReference>
<proteinExistence type="predicted"/>
<dbReference type="AlphaFoldDB" id="A0A916XD69"/>